<dbReference type="EMBL" id="WSZM01000157">
    <property type="protein sequence ID" value="KAF4039968.1"/>
    <property type="molecule type" value="Genomic_DNA"/>
</dbReference>
<evidence type="ECO:0000259" key="2">
    <source>
        <dbReference type="Pfam" id="PF17919"/>
    </source>
</evidence>
<keyword evidence="1" id="KW-0511">Multifunctional enzyme</keyword>
<dbReference type="InterPro" id="IPR041577">
    <property type="entry name" value="RT_RNaseH_2"/>
</dbReference>
<evidence type="ECO:0000313" key="4">
    <source>
        <dbReference type="Proteomes" id="UP000602510"/>
    </source>
</evidence>
<dbReference type="InterPro" id="IPR050951">
    <property type="entry name" value="Retrovirus_Pol_polyprotein"/>
</dbReference>
<dbReference type="PANTHER" id="PTHR37984">
    <property type="entry name" value="PROTEIN CBG26694"/>
    <property type="match status" value="1"/>
</dbReference>
<sequence>MSGGASWQLGDAMRAVELAIVLESLSQTLKRGDGRKLPVVCAEVHEQSGPTDKAAQGGLWWHWDTDQQKALVDLKAALTKRPVLPYPDFTRPLTLVTGGSQEGLMTTLNQNQEEGDQLVAYASKAKSAVVATYNITRLDCAAVIWVNLLRLYLYERKFRLVTDHAALKWLLTSKDLTI</sequence>
<keyword evidence="4" id="KW-1185">Reference proteome</keyword>
<reference evidence="3" key="1">
    <citation type="submission" date="2020-04" db="EMBL/GenBank/DDBJ databases">
        <title>Hybrid Assembly of Korean Phytophthora infestans isolates.</title>
        <authorList>
            <person name="Prokchorchik M."/>
            <person name="Lee Y."/>
            <person name="Seo J."/>
            <person name="Cho J.-H."/>
            <person name="Park Y.-E."/>
            <person name="Jang D.-C."/>
            <person name="Im J.-S."/>
            <person name="Choi J.-G."/>
            <person name="Park H.-J."/>
            <person name="Lee G.-B."/>
            <person name="Lee Y.-G."/>
            <person name="Hong S.-Y."/>
            <person name="Cho K."/>
            <person name="Sohn K.H."/>
        </authorList>
    </citation>
    <scope>NUCLEOTIDE SEQUENCE</scope>
    <source>
        <strain evidence="3">KR_1_A1</strain>
    </source>
</reference>
<dbReference type="AlphaFoldDB" id="A0A833SWS2"/>
<accession>A0A833SWS2</accession>
<comment type="caution">
    <text evidence="3">The sequence shown here is derived from an EMBL/GenBank/DDBJ whole genome shotgun (WGS) entry which is preliminary data.</text>
</comment>
<keyword evidence="3" id="KW-0548">Nucleotidyltransferase</keyword>
<dbReference type="Proteomes" id="UP000602510">
    <property type="component" value="Unassembled WGS sequence"/>
</dbReference>
<dbReference type="PANTHER" id="PTHR37984:SF5">
    <property type="entry name" value="PROTEIN NYNRIN-LIKE"/>
    <property type="match status" value="1"/>
</dbReference>
<feature type="domain" description="Reverse transcriptase/retrotransposon-derived protein RNase H-like" evidence="2">
    <location>
        <begin position="63"/>
        <end position="159"/>
    </location>
</feature>
<keyword evidence="3" id="KW-0808">Transferase</keyword>
<protein>
    <submittedName>
        <fullName evidence="3">RNase H-like domain found in reverse transcriptase</fullName>
    </submittedName>
</protein>
<dbReference type="GO" id="GO:0003964">
    <property type="term" value="F:RNA-directed DNA polymerase activity"/>
    <property type="evidence" value="ECO:0007669"/>
    <property type="project" value="UniProtKB-KW"/>
</dbReference>
<dbReference type="SUPFAM" id="SSF56672">
    <property type="entry name" value="DNA/RNA polymerases"/>
    <property type="match status" value="1"/>
</dbReference>
<dbReference type="InterPro" id="IPR043502">
    <property type="entry name" value="DNA/RNA_pol_sf"/>
</dbReference>
<name>A0A833SWS2_PHYIN</name>
<proteinExistence type="predicted"/>
<evidence type="ECO:0000313" key="3">
    <source>
        <dbReference type="EMBL" id="KAF4039968.1"/>
    </source>
</evidence>
<dbReference type="Pfam" id="PF17919">
    <property type="entry name" value="RT_RNaseH_2"/>
    <property type="match status" value="1"/>
</dbReference>
<keyword evidence="3" id="KW-0695">RNA-directed DNA polymerase</keyword>
<evidence type="ECO:0000256" key="1">
    <source>
        <dbReference type="ARBA" id="ARBA00023268"/>
    </source>
</evidence>
<gene>
    <name evidence="3" type="ORF">GN244_ATG07914</name>
</gene>
<organism evidence="3 4">
    <name type="scientific">Phytophthora infestans</name>
    <name type="common">Potato late blight agent</name>
    <name type="synonym">Botrytis infestans</name>
    <dbReference type="NCBI Taxonomy" id="4787"/>
    <lineage>
        <taxon>Eukaryota</taxon>
        <taxon>Sar</taxon>
        <taxon>Stramenopiles</taxon>
        <taxon>Oomycota</taxon>
        <taxon>Peronosporomycetes</taxon>
        <taxon>Peronosporales</taxon>
        <taxon>Peronosporaceae</taxon>
        <taxon>Phytophthora</taxon>
    </lineage>
</organism>